<reference evidence="2" key="1">
    <citation type="submission" date="2020-12" db="EMBL/GenBank/DDBJ databases">
        <authorList>
            <consortium name="Molecular Ecology Group"/>
        </authorList>
    </citation>
    <scope>NUCLEOTIDE SEQUENCE</scope>
    <source>
        <strain evidence="2">TBG_1078</strain>
    </source>
</reference>
<dbReference type="EMBL" id="CAJHUB010000784">
    <property type="protein sequence ID" value="CAD7693586.1"/>
    <property type="molecule type" value="Genomic_DNA"/>
</dbReference>
<accession>A0A811ZZR0</accession>
<dbReference type="Proteomes" id="UP000645828">
    <property type="component" value="Unassembled WGS sequence"/>
</dbReference>
<evidence type="ECO:0000313" key="3">
    <source>
        <dbReference type="Proteomes" id="UP000645828"/>
    </source>
</evidence>
<keyword evidence="3" id="KW-1185">Reference proteome</keyword>
<comment type="caution">
    <text evidence="2">The sequence shown here is derived from an EMBL/GenBank/DDBJ whole genome shotgun (WGS) entry which is preliminary data.</text>
</comment>
<feature type="region of interest" description="Disordered" evidence="1">
    <location>
        <begin position="1"/>
        <end position="43"/>
    </location>
</feature>
<protein>
    <submittedName>
        <fullName evidence="2">(raccoon dog) hypothetical protein</fullName>
    </submittedName>
</protein>
<organism evidence="2 3">
    <name type="scientific">Nyctereutes procyonoides</name>
    <name type="common">Raccoon dog</name>
    <name type="synonym">Canis procyonoides</name>
    <dbReference type="NCBI Taxonomy" id="34880"/>
    <lineage>
        <taxon>Eukaryota</taxon>
        <taxon>Metazoa</taxon>
        <taxon>Chordata</taxon>
        <taxon>Craniata</taxon>
        <taxon>Vertebrata</taxon>
        <taxon>Euteleostomi</taxon>
        <taxon>Mammalia</taxon>
        <taxon>Eutheria</taxon>
        <taxon>Laurasiatheria</taxon>
        <taxon>Carnivora</taxon>
        <taxon>Caniformia</taxon>
        <taxon>Canidae</taxon>
        <taxon>Nyctereutes</taxon>
    </lineage>
</organism>
<name>A0A811ZZR0_NYCPR</name>
<gene>
    <name evidence="2" type="ORF">NYPRO_LOCUS26378</name>
</gene>
<sequence length="82" mass="8310">MRAPRAPALPPGGAPAARRGGLGGGEGAPNKAASRGSAELPVTPHRWRWPMTYGEGARVGARARLGISGIGRRICEAGPGVM</sequence>
<dbReference type="AlphaFoldDB" id="A0A811ZZR0"/>
<proteinExistence type="predicted"/>
<evidence type="ECO:0000313" key="2">
    <source>
        <dbReference type="EMBL" id="CAD7693586.1"/>
    </source>
</evidence>
<evidence type="ECO:0000256" key="1">
    <source>
        <dbReference type="SAM" id="MobiDB-lite"/>
    </source>
</evidence>